<evidence type="ECO:0000259" key="1">
    <source>
        <dbReference type="Pfam" id="PF03572"/>
    </source>
</evidence>
<protein>
    <submittedName>
        <fullName evidence="2">Peptidase family S41</fullName>
    </submittedName>
</protein>
<dbReference type="EMBL" id="FOYQ01000002">
    <property type="protein sequence ID" value="SFR47478.1"/>
    <property type="molecule type" value="Genomic_DNA"/>
</dbReference>
<gene>
    <name evidence="2" type="ORF">SAMN04490243_1930</name>
</gene>
<evidence type="ECO:0000313" key="3">
    <source>
        <dbReference type="Proteomes" id="UP000199534"/>
    </source>
</evidence>
<dbReference type="GO" id="GO:0008236">
    <property type="term" value="F:serine-type peptidase activity"/>
    <property type="evidence" value="ECO:0007669"/>
    <property type="project" value="InterPro"/>
</dbReference>
<evidence type="ECO:0000313" key="2">
    <source>
        <dbReference type="EMBL" id="SFR47478.1"/>
    </source>
</evidence>
<dbReference type="GO" id="GO:0006508">
    <property type="term" value="P:proteolysis"/>
    <property type="evidence" value="ECO:0007669"/>
    <property type="project" value="InterPro"/>
</dbReference>
<dbReference type="Pfam" id="PF03572">
    <property type="entry name" value="Peptidase_S41"/>
    <property type="match status" value="1"/>
</dbReference>
<dbReference type="Gene3D" id="3.90.226.10">
    <property type="entry name" value="2-enoyl-CoA Hydratase, Chain A, domain 1"/>
    <property type="match status" value="1"/>
</dbReference>
<name>A0A1I6GZ61_9FLAO</name>
<dbReference type="AlphaFoldDB" id="A0A1I6GZ61"/>
<proteinExistence type="predicted"/>
<reference evidence="2 3" key="1">
    <citation type="submission" date="2016-10" db="EMBL/GenBank/DDBJ databases">
        <authorList>
            <person name="de Groot N.N."/>
        </authorList>
    </citation>
    <scope>NUCLEOTIDE SEQUENCE [LARGE SCALE GENOMIC DNA]</scope>
    <source>
        <strain evidence="2 3">DSM 21019</strain>
    </source>
</reference>
<dbReference type="OrthoDB" id="7314861at2"/>
<dbReference type="InterPro" id="IPR005151">
    <property type="entry name" value="Tail-specific_protease"/>
</dbReference>
<accession>A0A1I6GZ61</accession>
<organism evidence="2 3">
    <name type="scientific">Robiginitalea myxolifaciens</name>
    <dbReference type="NCBI Taxonomy" id="400055"/>
    <lineage>
        <taxon>Bacteria</taxon>
        <taxon>Pseudomonadati</taxon>
        <taxon>Bacteroidota</taxon>
        <taxon>Flavobacteriia</taxon>
        <taxon>Flavobacteriales</taxon>
        <taxon>Flavobacteriaceae</taxon>
        <taxon>Robiginitalea</taxon>
    </lineage>
</organism>
<sequence>MNKCLQLILVLFLCFSCSEEEPGNETENLTISAEARNYLNEVLEVMEENALYRNTINWTDFRNEVFEVAGAAQTIDQVYSSGSMLRALELLGDNHSFIERGNGAFISASTADCPFPNDPIGLDRIPDNIGYIFVRGFTGSSESTEAMEFAENLHNIIREKDSPDLIGWIVDLRPNTGGNMFPMLAGIGPILGEGIAGYFVGPEGEERSWSYEAGISFTGNIPVLSLEEPYTLFNENPKVAVLYSVATASSGEAIAISFINRPDTSSFGTPTCGLSTGNGTFQLSDNSRLALTQVFLADRLKNAFGEKIQPDFPATDEEIIDLAVAFLQNN</sequence>
<keyword evidence="3" id="KW-1185">Reference proteome</keyword>
<feature type="domain" description="Tail specific protease" evidence="1">
    <location>
        <begin position="128"/>
        <end position="312"/>
    </location>
</feature>
<dbReference type="InterPro" id="IPR029045">
    <property type="entry name" value="ClpP/crotonase-like_dom_sf"/>
</dbReference>
<dbReference type="Proteomes" id="UP000199534">
    <property type="component" value="Unassembled WGS sequence"/>
</dbReference>
<dbReference type="SUPFAM" id="SSF52096">
    <property type="entry name" value="ClpP/crotonase"/>
    <property type="match status" value="1"/>
</dbReference>
<dbReference type="STRING" id="400055.SAMN04490243_1930"/>